<dbReference type="EMBL" id="QRZA01000013">
    <property type="protein sequence ID" value="RGV33406.1"/>
    <property type="molecule type" value="Genomic_DNA"/>
</dbReference>
<proteinExistence type="predicted"/>
<reference evidence="2 3" key="1">
    <citation type="submission" date="2018-08" db="EMBL/GenBank/DDBJ databases">
        <title>A genome reference for cultivated species of the human gut microbiota.</title>
        <authorList>
            <person name="Zou Y."/>
            <person name="Xue W."/>
            <person name="Luo G."/>
        </authorList>
    </citation>
    <scope>NUCLEOTIDE SEQUENCE [LARGE SCALE GENOMIC DNA]</scope>
    <source>
        <strain evidence="2 3">AF14-49</strain>
    </source>
</reference>
<dbReference type="SUPFAM" id="SSF50978">
    <property type="entry name" value="WD40 repeat-like"/>
    <property type="match status" value="1"/>
</dbReference>
<dbReference type="Proteomes" id="UP000283589">
    <property type="component" value="Unassembled WGS sequence"/>
</dbReference>
<dbReference type="InterPro" id="IPR032183">
    <property type="entry name" value="PKD-like"/>
</dbReference>
<dbReference type="Pfam" id="PF16407">
    <property type="entry name" value="PKD_2"/>
    <property type="match status" value="1"/>
</dbReference>
<evidence type="ECO:0008006" key="5">
    <source>
        <dbReference type="Google" id="ProtNLM"/>
    </source>
</evidence>
<dbReference type="RefSeq" id="WP_027200817.1">
    <property type="nucleotide sequence ID" value="NZ_CAJKXH010000007.1"/>
</dbReference>
<evidence type="ECO:0000313" key="2">
    <source>
        <dbReference type="EMBL" id="RGV33406.1"/>
    </source>
</evidence>
<dbReference type="EMBL" id="CP069450">
    <property type="protein sequence ID" value="QRO51174.1"/>
    <property type="molecule type" value="Genomic_DNA"/>
</dbReference>
<dbReference type="PROSITE" id="PS51257">
    <property type="entry name" value="PROKAR_LIPOPROTEIN"/>
    <property type="match status" value="1"/>
</dbReference>
<evidence type="ECO:0000313" key="1">
    <source>
        <dbReference type="EMBL" id="QRO51174.1"/>
    </source>
</evidence>
<sequence>MKKNLIYIFILLSVMACLDDKSNYDYKDLNDFENWDRNGVSNVDSDYTLYPGEEILFEPKVRFSIDSLNPDASYAWYLGKEEEKTLLSEQLNYTYKAEEIGEFTLLFCATDNKTNVTFTKEISVDVIASWKYGWMVLSRSAGNESQLSMILSKKQKISVTVDGKDVSRDTVVYVGENMNIVPNLGRGPRRLVENFILPTVHGMLVEDEVMVLQESGPVELDGNKLTPVGYAKNEFFDGIPDHFDPVDAVLTFDGKWLLNSDNYIYMANLSVAIDLHSGFYLKDASLNGKKVKTLLPYYKGEGNYLIVGIDENDTYFGIVNDGECGYNSTDYVINPLNSVGACAEFRDDYENDLFKGVEGEFIFHAWANEANYYTSPAYFSVLDQNGEYLWHYYELDYRKENDKFYLTEESSESGQIPASIMVDYKCMAFFPWHEWLLVVSSDQLHFYDYWENRIINLASLPQFNSEIVGLAVKDYDSYYGTLNAHLAVALKSGEVYIFEVKYDSELEEMELVELYHKDGFGEIVDIECKFGQGNKPGASSMY</sequence>
<dbReference type="AlphaFoldDB" id="A0A412WZS8"/>
<organism evidence="2 3">
    <name type="scientific">Butyricimonas virosa</name>
    <dbReference type="NCBI Taxonomy" id="544645"/>
    <lineage>
        <taxon>Bacteria</taxon>
        <taxon>Pseudomonadati</taxon>
        <taxon>Bacteroidota</taxon>
        <taxon>Bacteroidia</taxon>
        <taxon>Bacteroidales</taxon>
        <taxon>Odoribacteraceae</taxon>
        <taxon>Butyricimonas</taxon>
    </lineage>
</organism>
<dbReference type="STRING" id="1121130.GCA_000519105_02045"/>
<reference evidence="1 4" key="2">
    <citation type="submission" date="2021-02" db="EMBL/GenBank/DDBJ databases">
        <title>FDA dAtabase for Regulatory Grade micrObial Sequences (FDA-ARGOS): Supporting development and validation of Infectious Disease Dx tests.</title>
        <authorList>
            <person name="Carlson P."/>
            <person name="Fischbach M."/>
            <person name="Hastie J."/>
            <person name="Bilen M."/>
            <person name="Cheng A."/>
            <person name="Tallon L."/>
            <person name="Sadzewicz L."/>
            <person name="Zhao X."/>
            <person name="Boylan J."/>
            <person name="Ott S."/>
            <person name="Bowen H."/>
            <person name="Vavikolanu K."/>
            <person name="Mehta A."/>
            <person name="Aluvathingal J."/>
            <person name="Nadendla S."/>
            <person name="Yan Y."/>
            <person name="Sichtig H."/>
        </authorList>
    </citation>
    <scope>NUCLEOTIDE SEQUENCE [LARGE SCALE GENOMIC DNA]</scope>
    <source>
        <strain evidence="1 4">FDAARGOS_1229</strain>
    </source>
</reference>
<dbReference type="GeneID" id="93095946"/>
<protein>
    <recommendedName>
        <fullName evidence="5">PKD domain-containing protein</fullName>
    </recommendedName>
</protein>
<keyword evidence="4" id="KW-1185">Reference proteome</keyword>
<evidence type="ECO:0000313" key="4">
    <source>
        <dbReference type="Proteomes" id="UP000654720"/>
    </source>
</evidence>
<dbReference type="InterPro" id="IPR036322">
    <property type="entry name" value="WD40_repeat_dom_sf"/>
</dbReference>
<evidence type="ECO:0000313" key="3">
    <source>
        <dbReference type="Proteomes" id="UP000283589"/>
    </source>
</evidence>
<accession>A0A412WZS8</accession>
<dbReference type="Proteomes" id="UP000654720">
    <property type="component" value="Chromosome"/>
</dbReference>
<gene>
    <name evidence="2" type="ORF">DWW18_11005</name>
    <name evidence="1" type="ORF">I6J59_06065</name>
</gene>
<name>A0A412WZS8_9BACT</name>